<feature type="non-terminal residue" evidence="3">
    <location>
        <position position="414"/>
    </location>
</feature>
<dbReference type="InterPro" id="IPR028889">
    <property type="entry name" value="USP"/>
</dbReference>
<reference evidence="3 4" key="1">
    <citation type="submission" date="2013-11" db="EMBL/GenBank/DDBJ databases">
        <title>Genome sequencing of Stegodyphus mimosarum.</title>
        <authorList>
            <person name="Bechsgaard J."/>
        </authorList>
    </citation>
    <scope>NUCLEOTIDE SEQUENCE [LARGE SCALE GENOMIC DNA]</scope>
</reference>
<evidence type="ECO:0000313" key="3">
    <source>
        <dbReference type="EMBL" id="KFM73092.1"/>
    </source>
</evidence>
<proteinExistence type="inferred from homology"/>
<dbReference type="OrthoDB" id="289038at2759"/>
<dbReference type="PROSITE" id="PS00972">
    <property type="entry name" value="USP_1"/>
    <property type="match status" value="1"/>
</dbReference>
<dbReference type="Proteomes" id="UP000054359">
    <property type="component" value="Unassembled WGS sequence"/>
</dbReference>
<gene>
    <name evidence="3" type="ORF">X975_17630</name>
</gene>
<dbReference type="GO" id="GO:0005634">
    <property type="term" value="C:nucleus"/>
    <property type="evidence" value="ECO:0007669"/>
    <property type="project" value="TreeGrafter"/>
</dbReference>
<dbReference type="SUPFAM" id="SSF54001">
    <property type="entry name" value="Cysteine proteinases"/>
    <property type="match status" value="1"/>
</dbReference>
<dbReference type="PANTHER" id="PTHR24006">
    <property type="entry name" value="UBIQUITIN CARBOXYL-TERMINAL HYDROLASE"/>
    <property type="match status" value="1"/>
</dbReference>
<keyword evidence="4" id="KW-1185">Reference proteome</keyword>
<evidence type="ECO:0000313" key="4">
    <source>
        <dbReference type="Proteomes" id="UP000054359"/>
    </source>
</evidence>
<organism evidence="3 4">
    <name type="scientific">Stegodyphus mimosarum</name>
    <name type="common">African social velvet spider</name>
    <dbReference type="NCBI Taxonomy" id="407821"/>
    <lineage>
        <taxon>Eukaryota</taxon>
        <taxon>Metazoa</taxon>
        <taxon>Ecdysozoa</taxon>
        <taxon>Arthropoda</taxon>
        <taxon>Chelicerata</taxon>
        <taxon>Arachnida</taxon>
        <taxon>Araneae</taxon>
        <taxon>Araneomorphae</taxon>
        <taxon>Entelegynae</taxon>
        <taxon>Eresoidea</taxon>
        <taxon>Eresidae</taxon>
        <taxon>Stegodyphus</taxon>
    </lineage>
</organism>
<dbReference type="PROSITE" id="PS50235">
    <property type="entry name" value="USP_3"/>
    <property type="match status" value="1"/>
</dbReference>
<comment type="similarity">
    <text evidence="1">Belongs to the peptidase C19 family.</text>
</comment>
<accession>A0A087U6V3</accession>
<dbReference type="GO" id="GO:0004843">
    <property type="term" value="F:cysteine-type deubiquitinase activity"/>
    <property type="evidence" value="ECO:0007669"/>
    <property type="project" value="InterPro"/>
</dbReference>
<dbReference type="GO" id="GO:0016579">
    <property type="term" value="P:protein deubiquitination"/>
    <property type="evidence" value="ECO:0007669"/>
    <property type="project" value="InterPro"/>
</dbReference>
<dbReference type="InterPro" id="IPR050164">
    <property type="entry name" value="Peptidase_C19"/>
</dbReference>
<dbReference type="Gene3D" id="3.90.70.10">
    <property type="entry name" value="Cysteine proteinases"/>
    <property type="match status" value="1"/>
</dbReference>
<evidence type="ECO:0000259" key="2">
    <source>
        <dbReference type="PROSITE" id="PS50235"/>
    </source>
</evidence>
<dbReference type="AlphaFoldDB" id="A0A087U6V3"/>
<dbReference type="InterPro" id="IPR016024">
    <property type="entry name" value="ARM-type_fold"/>
</dbReference>
<sequence length="414" mass="47216">MLQVMSDTESVLKAILSLLCEAASPCDPNQYKTGFWGRAQVVSCAMTLLVSWAFSEPQVQVHLFQYPSLDTLLKRLVLDDPEPALRREACTGFYRLCLGSNADGNTGYHFVVPLLNSLLSFLSVAQNMKPPRPDEEDKEPYGPGCKDYFWLVCRLVDSLDEEALQDTKDQKAALDLEKLARYLAESITTRDYRETRHNTIEDDGLRGLINLMTVVMKHNLSFKCSKEGKELVLHLFDALFALPSPKQRHLPKCKSPSVRSAAYDLLVEMLKGSIENYQVLHEKLLLQHTPDSHNPYPWDYWPHEDGRAECGYVGLTNLGATCYLASCIQHLYMLPQARASILSAKIDENCKHENTLRELQRMFAYLLESERKAYNPRGFCKVYTMDHQLLNTGEQKDMAEFFTNLISKLEEMTP</sequence>
<protein>
    <submittedName>
        <fullName evidence="3">Ubiquitin carboxyl-terminal hydrolase 34</fullName>
    </submittedName>
</protein>
<dbReference type="OMA" id="MHHRILE"/>
<dbReference type="InterPro" id="IPR018200">
    <property type="entry name" value="USP_CS"/>
</dbReference>
<dbReference type="Pfam" id="PF00443">
    <property type="entry name" value="UCH"/>
    <property type="match status" value="1"/>
</dbReference>
<keyword evidence="3" id="KW-0378">Hydrolase</keyword>
<dbReference type="STRING" id="407821.A0A087U6V3"/>
<dbReference type="EMBL" id="KK118485">
    <property type="protein sequence ID" value="KFM73092.1"/>
    <property type="molecule type" value="Genomic_DNA"/>
</dbReference>
<feature type="domain" description="USP" evidence="2">
    <location>
        <begin position="313"/>
        <end position="414"/>
    </location>
</feature>
<dbReference type="PANTHER" id="PTHR24006:SF827">
    <property type="entry name" value="UBIQUITIN CARBOXYL-TERMINAL HYDROLASE 34"/>
    <property type="match status" value="1"/>
</dbReference>
<dbReference type="InterPro" id="IPR001394">
    <property type="entry name" value="Peptidase_C19_UCH"/>
</dbReference>
<dbReference type="InterPro" id="IPR038765">
    <property type="entry name" value="Papain-like_cys_pep_sf"/>
</dbReference>
<dbReference type="GO" id="GO:0005829">
    <property type="term" value="C:cytosol"/>
    <property type="evidence" value="ECO:0007669"/>
    <property type="project" value="TreeGrafter"/>
</dbReference>
<evidence type="ECO:0000256" key="1">
    <source>
        <dbReference type="ARBA" id="ARBA00009085"/>
    </source>
</evidence>
<name>A0A087U6V3_STEMI</name>
<dbReference type="SUPFAM" id="SSF48371">
    <property type="entry name" value="ARM repeat"/>
    <property type="match status" value="1"/>
</dbReference>